<dbReference type="Pfam" id="PF00621">
    <property type="entry name" value="RhoGEF"/>
    <property type="match status" value="1"/>
</dbReference>
<keyword evidence="4" id="KW-0479">Metal-binding</keyword>
<evidence type="ECO:0000259" key="9">
    <source>
        <dbReference type="PROSITE" id="PS50010"/>
    </source>
</evidence>
<feature type="compositionally biased region" description="Basic and acidic residues" evidence="8">
    <location>
        <begin position="110"/>
        <end position="135"/>
    </location>
</feature>
<dbReference type="SMART" id="SM00064">
    <property type="entry name" value="FYVE"/>
    <property type="match status" value="1"/>
</dbReference>
<dbReference type="AlphaFoldDB" id="A0A3Q3KMP7"/>
<dbReference type="Pfam" id="PF22697">
    <property type="entry name" value="SOS1_NGEF_PH"/>
    <property type="match status" value="1"/>
</dbReference>
<dbReference type="Ensembl" id="ENSMAMT00000002792.2">
    <property type="protein sequence ID" value="ENSMAMP00000002737.2"/>
    <property type="gene ID" value="ENSMAMG00000001807.2"/>
</dbReference>
<organism evidence="11 12">
    <name type="scientific">Mastacembelus armatus</name>
    <name type="common">zig-zag eel</name>
    <dbReference type="NCBI Taxonomy" id="205130"/>
    <lineage>
        <taxon>Eukaryota</taxon>
        <taxon>Metazoa</taxon>
        <taxon>Chordata</taxon>
        <taxon>Craniata</taxon>
        <taxon>Vertebrata</taxon>
        <taxon>Euteleostomi</taxon>
        <taxon>Actinopterygii</taxon>
        <taxon>Neopterygii</taxon>
        <taxon>Teleostei</taxon>
        <taxon>Neoteleostei</taxon>
        <taxon>Acanthomorphata</taxon>
        <taxon>Anabantaria</taxon>
        <taxon>Synbranchiformes</taxon>
        <taxon>Mastacembelidae</taxon>
        <taxon>Mastacembelus</taxon>
    </lineage>
</organism>
<evidence type="ECO:0000256" key="6">
    <source>
        <dbReference type="ARBA" id="ARBA00022833"/>
    </source>
</evidence>
<feature type="domain" description="FYVE-type" evidence="10">
    <location>
        <begin position="499"/>
        <end position="526"/>
    </location>
</feature>
<evidence type="ECO:0000256" key="8">
    <source>
        <dbReference type="SAM" id="MobiDB-lite"/>
    </source>
</evidence>
<dbReference type="GO" id="GO:0005085">
    <property type="term" value="F:guanyl-nucleotide exchange factor activity"/>
    <property type="evidence" value="ECO:0007669"/>
    <property type="project" value="UniProtKB-KW"/>
</dbReference>
<dbReference type="PROSITE" id="PS50010">
    <property type="entry name" value="DH_2"/>
    <property type="match status" value="1"/>
</dbReference>
<proteinExistence type="predicted"/>
<dbReference type="PANTHER" id="PTHR12673">
    <property type="entry name" value="FACIOGENITAL DYSPLASIA PROTEIN"/>
    <property type="match status" value="1"/>
</dbReference>
<keyword evidence="2" id="KW-0963">Cytoplasm</keyword>
<keyword evidence="5 7" id="KW-0863">Zinc-finger</keyword>
<dbReference type="GO" id="GO:0007010">
    <property type="term" value="P:cytoskeleton organization"/>
    <property type="evidence" value="ECO:0007669"/>
    <property type="project" value="TreeGrafter"/>
</dbReference>
<dbReference type="GO" id="GO:0005737">
    <property type="term" value="C:cytoplasm"/>
    <property type="evidence" value="ECO:0007669"/>
    <property type="project" value="UniProtKB-SubCell"/>
</dbReference>
<dbReference type="InterPro" id="IPR051092">
    <property type="entry name" value="FYVE_RhoGEF_PH"/>
</dbReference>
<sequence>MNTLCFYRVPTEKAETSSVKLIESFNYNEHPTIIKTPADLDPRPSHITNESYLPSNGKEHSSGKMNGIMQGNEWSVVNEMGLNDKVGEGKTSRRYGSKYSCHWNQATTEMERLHEESGGEQKEKDDDEERGGNEPKDEENTELKLYMIASELLQTERAYVARLHLLDQVFCSRLTTEAGRGSFPPEVIRNIFSNISSIYSFHSQFLLPDLENCISHWNKNPGLGKVLLQHAPFMRMYADYVRNFDQAVALVRTWTDRSSLFRNIIQDIQSQKVCGSLTLQHHMLEPVQRIPRYEMLLRDYLKKLPEDNPDYELAHKSLQTISMAATHSNSAIHKAERLKRLLEIYEMVGDEDVVNPTNEFLREGRLLKLAARNTSAMERHLFLFNNFLLCCTPKFSLVGQRFTVRCRIGVEGMHVQQTTNEDHPYTFQVSGKERILELQTRCVHFTLDCIVIYRILVLVAMYIVMQIDTTTFSVEPCRSLHVFLQAEELGRRAPRWIRDNEVTICMKCQEPFNALTRRRHHCRACGCVKYDGNKMNKVCKACYSILTGQRGDRVEDKNKRTEVTLII</sequence>
<accession>A0A3Q3KMP7</accession>
<reference evidence="11" key="2">
    <citation type="submission" date="2025-09" db="UniProtKB">
        <authorList>
            <consortium name="Ensembl"/>
        </authorList>
    </citation>
    <scope>IDENTIFICATION</scope>
</reference>
<dbReference type="GO" id="GO:0008270">
    <property type="term" value="F:zinc ion binding"/>
    <property type="evidence" value="ECO:0007669"/>
    <property type="project" value="UniProtKB-KW"/>
</dbReference>
<dbReference type="GO" id="GO:0046847">
    <property type="term" value="P:filopodium assembly"/>
    <property type="evidence" value="ECO:0007669"/>
    <property type="project" value="TreeGrafter"/>
</dbReference>
<comment type="subcellular location">
    <subcellularLocation>
        <location evidence="1">Cytoplasm</location>
    </subcellularLocation>
</comment>
<name>A0A3Q3KMP7_9TELE</name>
<dbReference type="PANTHER" id="PTHR12673:SF98">
    <property type="entry name" value="FYVE, RHOGEF AND PH DOMAIN-CONTAINING PROTEIN 4"/>
    <property type="match status" value="1"/>
</dbReference>
<evidence type="ECO:0000259" key="10">
    <source>
        <dbReference type="PROSITE" id="PS50178"/>
    </source>
</evidence>
<dbReference type="SUPFAM" id="SSF48065">
    <property type="entry name" value="DBL homology domain (DH-domain)"/>
    <property type="match status" value="1"/>
</dbReference>
<evidence type="ECO:0000256" key="1">
    <source>
        <dbReference type="ARBA" id="ARBA00004496"/>
    </source>
</evidence>
<dbReference type="CDD" id="cd00160">
    <property type="entry name" value="RhoGEF"/>
    <property type="match status" value="1"/>
</dbReference>
<keyword evidence="12" id="KW-1185">Reference proteome</keyword>
<evidence type="ECO:0000256" key="5">
    <source>
        <dbReference type="ARBA" id="ARBA00022771"/>
    </source>
</evidence>
<evidence type="ECO:0000313" key="11">
    <source>
        <dbReference type="Ensembl" id="ENSMAMP00000002737.2"/>
    </source>
</evidence>
<protein>
    <submittedName>
        <fullName evidence="11">FYVE, RhoGEF and PH domain-containing protein 4-like</fullName>
    </submittedName>
</protein>
<reference evidence="11" key="1">
    <citation type="submission" date="2025-08" db="UniProtKB">
        <authorList>
            <consortium name="Ensembl"/>
        </authorList>
    </citation>
    <scope>IDENTIFICATION</scope>
</reference>
<evidence type="ECO:0000313" key="12">
    <source>
        <dbReference type="Proteomes" id="UP000261640"/>
    </source>
</evidence>
<dbReference type="PROSITE" id="PS50178">
    <property type="entry name" value="ZF_FYVE"/>
    <property type="match status" value="1"/>
</dbReference>
<evidence type="ECO:0000256" key="3">
    <source>
        <dbReference type="ARBA" id="ARBA00022658"/>
    </source>
</evidence>
<dbReference type="SUPFAM" id="SSF50729">
    <property type="entry name" value="PH domain-like"/>
    <property type="match status" value="1"/>
</dbReference>
<dbReference type="GeneTree" id="ENSGT00940000155765"/>
<feature type="region of interest" description="Disordered" evidence="8">
    <location>
        <begin position="110"/>
        <end position="141"/>
    </location>
</feature>
<keyword evidence="3" id="KW-0344">Guanine-nucleotide releasing factor</keyword>
<evidence type="ECO:0000256" key="2">
    <source>
        <dbReference type="ARBA" id="ARBA00022490"/>
    </source>
</evidence>
<dbReference type="InterPro" id="IPR011993">
    <property type="entry name" value="PH-like_dom_sf"/>
</dbReference>
<keyword evidence="6" id="KW-0862">Zinc</keyword>
<feature type="domain" description="DH" evidence="9">
    <location>
        <begin position="144"/>
        <end position="331"/>
    </location>
</feature>
<evidence type="ECO:0000256" key="7">
    <source>
        <dbReference type="PROSITE-ProRule" id="PRU00091"/>
    </source>
</evidence>
<dbReference type="InterPro" id="IPR035899">
    <property type="entry name" value="DBL_dom_sf"/>
</dbReference>
<dbReference type="Gene3D" id="2.30.29.30">
    <property type="entry name" value="Pleckstrin-homology domain (PH domain)/Phosphotyrosine-binding domain (PTB)"/>
    <property type="match status" value="1"/>
</dbReference>
<evidence type="ECO:0000256" key="4">
    <source>
        <dbReference type="ARBA" id="ARBA00022723"/>
    </source>
</evidence>
<dbReference type="InterPro" id="IPR000306">
    <property type="entry name" value="Znf_FYVE"/>
</dbReference>
<dbReference type="SUPFAM" id="SSF57903">
    <property type="entry name" value="FYVE/PHD zinc finger"/>
    <property type="match status" value="1"/>
</dbReference>
<dbReference type="Gene3D" id="1.20.900.10">
    <property type="entry name" value="Dbl homology (DH) domain"/>
    <property type="match status" value="1"/>
</dbReference>
<dbReference type="InterPro" id="IPR013083">
    <property type="entry name" value="Znf_RING/FYVE/PHD"/>
</dbReference>
<dbReference type="InterPro" id="IPR055251">
    <property type="entry name" value="SOS1_NGEF_PH"/>
</dbReference>
<dbReference type="InterPro" id="IPR017455">
    <property type="entry name" value="Znf_FYVE-rel"/>
</dbReference>
<dbReference type="Pfam" id="PF01363">
    <property type="entry name" value="FYVE"/>
    <property type="match status" value="1"/>
</dbReference>
<dbReference type="SMART" id="SM00325">
    <property type="entry name" value="RhoGEF"/>
    <property type="match status" value="1"/>
</dbReference>
<dbReference type="Gene3D" id="3.30.40.10">
    <property type="entry name" value="Zinc/RING finger domain, C3HC4 (zinc finger)"/>
    <property type="match status" value="1"/>
</dbReference>
<dbReference type="Proteomes" id="UP000261640">
    <property type="component" value="Unplaced"/>
</dbReference>
<dbReference type="InterPro" id="IPR000219">
    <property type="entry name" value="DH_dom"/>
</dbReference>
<dbReference type="InterPro" id="IPR011011">
    <property type="entry name" value="Znf_FYVE_PHD"/>
</dbReference>